<dbReference type="InterPro" id="IPR010730">
    <property type="entry name" value="HET"/>
</dbReference>
<dbReference type="PANTHER" id="PTHR24148:SF73">
    <property type="entry name" value="HET DOMAIN PROTEIN (AFU_ORTHOLOGUE AFUA_8G01020)"/>
    <property type="match status" value="1"/>
</dbReference>
<evidence type="ECO:0000259" key="1">
    <source>
        <dbReference type="Pfam" id="PF06985"/>
    </source>
</evidence>
<gene>
    <name evidence="2" type="ORF">VTL71DRAFT_94</name>
</gene>
<comment type="caution">
    <text evidence="2">The sequence shown here is derived from an EMBL/GenBank/DDBJ whole genome shotgun (WGS) entry which is preliminary data.</text>
</comment>
<evidence type="ECO:0000313" key="2">
    <source>
        <dbReference type="EMBL" id="KAL2075152.1"/>
    </source>
</evidence>
<protein>
    <recommendedName>
        <fullName evidence="1">Heterokaryon incompatibility domain-containing protein</fullName>
    </recommendedName>
</protein>
<dbReference type="Pfam" id="PF06985">
    <property type="entry name" value="HET"/>
    <property type="match status" value="1"/>
</dbReference>
<name>A0ABR4D014_9HELO</name>
<dbReference type="EMBL" id="JAZHXI010000001">
    <property type="protein sequence ID" value="KAL2075152.1"/>
    <property type="molecule type" value="Genomic_DNA"/>
</dbReference>
<dbReference type="PANTHER" id="PTHR24148">
    <property type="entry name" value="ANKYRIN REPEAT DOMAIN-CONTAINING PROTEIN 39 HOMOLOG-RELATED"/>
    <property type="match status" value="1"/>
</dbReference>
<accession>A0ABR4D014</accession>
<proteinExistence type="predicted"/>
<reference evidence="2 3" key="1">
    <citation type="journal article" date="2024" name="Commun. Biol.">
        <title>Comparative genomic analysis of thermophilic fungi reveals convergent evolutionary adaptations and gene losses.</title>
        <authorList>
            <person name="Steindorff A.S."/>
            <person name="Aguilar-Pontes M.V."/>
            <person name="Robinson A.J."/>
            <person name="Andreopoulos B."/>
            <person name="LaButti K."/>
            <person name="Kuo A."/>
            <person name="Mondo S."/>
            <person name="Riley R."/>
            <person name="Otillar R."/>
            <person name="Haridas S."/>
            <person name="Lipzen A."/>
            <person name="Grimwood J."/>
            <person name="Schmutz J."/>
            <person name="Clum A."/>
            <person name="Reid I.D."/>
            <person name="Moisan M.C."/>
            <person name="Butler G."/>
            <person name="Nguyen T.T.M."/>
            <person name="Dewar K."/>
            <person name="Conant G."/>
            <person name="Drula E."/>
            <person name="Henrissat B."/>
            <person name="Hansel C."/>
            <person name="Singer S."/>
            <person name="Hutchinson M.I."/>
            <person name="de Vries R.P."/>
            <person name="Natvig D.O."/>
            <person name="Powell A.J."/>
            <person name="Tsang A."/>
            <person name="Grigoriev I.V."/>
        </authorList>
    </citation>
    <scope>NUCLEOTIDE SEQUENCE [LARGE SCALE GENOMIC DNA]</scope>
    <source>
        <strain evidence="2 3">CBS 494.80</strain>
    </source>
</reference>
<sequence length="612" mass="69911">MHIVTPSPRSACLEPGAPSPDYIFAISIMLLEHEIRILDILPFGRDGPQSPLKCEARVESLSDSFVYDALSYRWGDPGNTRCILVNYEEISITQSLHAALLRLRYKDEKHSMWIDQLCITQNDLVEKTMQVRLMGEVYRKCHHCLIWLGEIDAGISIADVEAALVMLDWIADRSFPIPACVDSPSTFQKAIKALNSIRDNSWWTRIWTIQEAVLPLKKTLLWGPLCIPWITISICIRKWSRTMPRPALLERIPDTHISGEKEAFVEEISSLFRGFISIEQARKHRQNPTDILLNWNTRKATDRRDKVFGLLGLMSSKVDLHYTLQCDYSTSPAQVYIAFTLDMIMHYKNLLHLFVMSRKPSNGCNHQLPTWVADLSDEVMQVKPSTHYFYEEYLTYRASAGFPLDATALMNQNTVCNFPSQLQLPTVIGLTGMAVETIVATGPRLGSIEQSDPIHIAETLQAWMEMARKYHFTLEDGRRGDDFEEAFFRVLVRGLPGPKIIEDIKRFVKAGPRRGDYNWFWDKCIGNQTFFVMRDGKMGLGNWDIDIGDEVWVVSGGDMPLAVRKMEGGSEDDFLLVCCCYVDGIMNGEVYTDMARRAMVSEMDQRCTIRLH</sequence>
<dbReference type="Proteomes" id="UP001595075">
    <property type="component" value="Unassembled WGS sequence"/>
</dbReference>
<feature type="domain" description="Heterokaryon incompatibility" evidence="1">
    <location>
        <begin position="67"/>
        <end position="211"/>
    </location>
</feature>
<dbReference type="Pfam" id="PF26639">
    <property type="entry name" value="Het-6_barrel"/>
    <property type="match status" value="1"/>
</dbReference>
<keyword evidence="3" id="KW-1185">Reference proteome</keyword>
<dbReference type="InterPro" id="IPR052895">
    <property type="entry name" value="HetReg/Transcr_Mod"/>
</dbReference>
<evidence type="ECO:0000313" key="3">
    <source>
        <dbReference type="Proteomes" id="UP001595075"/>
    </source>
</evidence>
<organism evidence="2 3">
    <name type="scientific">Oculimacula yallundae</name>
    <dbReference type="NCBI Taxonomy" id="86028"/>
    <lineage>
        <taxon>Eukaryota</taxon>
        <taxon>Fungi</taxon>
        <taxon>Dikarya</taxon>
        <taxon>Ascomycota</taxon>
        <taxon>Pezizomycotina</taxon>
        <taxon>Leotiomycetes</taxon>
        <taxon>Helotiales</taxon>
        <taxon>Ploettnerulaceae</taxon>
        <taxon>Oculimacula</taxon>
    </lineage>
</organism>